<gene>
    <name evidence="2" type="ORF">NT6N_24180</name>
</gene>
<feature type="chain" id="PRO_5043770331" evidence="1">
    <location>
        <begin position="25"/>
        <end position="150"/>
    </location>
</feature>
<evidence type="ECO:0000256" key="1">
    <source>
        <dbReference type="SAM" id="SignalP"/>
    </source>
</evidence>
<proteinExistence type="predicted"/>
<sequence>MNKYKRIYTAITMFLLMFSQCAWAEGNEKLPDGPYTVTILREDLKGNVLNKVVIPAMRSGGGFDAQASISIGTPENPKYWLVEIQDKRIGKAYDLVQVDVGDSDVRKADKSILWLYVVRGLPDKSGRMVVYSNLKERLIVIIEPSLIPSK</sequence>
<dbReference type="KEGG" id="osu:NT6N_24180"/>
<feature type="signal peptide" evidence="1">
    <location>
        <begin position="1"/>
        <end position="24"/>
    </location>
</feature>
<accession>A0AAT9FN50</accession>
<evidence type="ECO:0000313" key="2">
    <source>
        <dbReference type="EMBL" id="BDS07378.1"/>
    </source>
</evidence>
<organism evidence="2">
    <name type="scientific">Oceaniferula spumae</name>
    <dbReference type="NCBI Taxonomy" id="2979115"/>
    <lineage>
        <taxon>Bacteria</taxon>
        <taxon>Pseudomonadati</taxon>
        <taxon>Verrucomicrobiota</taxon>
        <taxon>Verrucomicrobiia</taxon>
        <taxon>Verrucomicrobiales</taxon>
        <taxon>Verrucomicrobiaceae</taxon>
        <taxon>Oceaniferula</taxon>
    </lineage>
</organism>
<name>A0AAT9FN50_9BACT</name>
<dbReference type="AlphaFoldDB" id="A0AAT9FN50"/>
<protein>
    <submittedName>
        <fullName evidence="2">Uncharacterized protein</fullName>
    </submittedName>
</protein>
<dbReference type="EMBL" id="AP026866">
    <property type="protein sequence ID" value="BDS07378.1"/>
    <property type="molecule type" value="Genomic_DNA"/>
</dbReference>
<reference evidence="2" key="1">
    <citation type="submission" date="2024-07" db="EMBL/GenBank/DDBJ databases">
        <title>Complete genome sequence of Verrucomicrobiaceae bacterium NT6N.</title>
        <authorList>
            <person name="Huang C."/>
            <person name="Takami H."/>
            <person name="Hamasaki K."/>
        </authorList>
    </citation>
    <scope>NUCLEOTIDE SEQUENCE</scope>
    <source>
        <strain evidence="2">NT6N</strain>
    </source>
</reference>
<keyword evidence="1" id="KW-0732">Signal</keyword>